<dbReference type="RefSeq" id="WP_068709624.1">
    <property type="nucleotide sequence ID" value="NZ_BAAAXQ010000017.1"/>
</dbReference>
<evidence type="ECO:0000313" key="3">
    <source>
        <dbReference type="Proteomes" id="UP001501577"/>
    </source>
</evidence>
<protein>
    <submittedName>
        <fullName evidence="2">ROK family protein</fullName>
    </submittedName>
</protein>
<evidence type="ECO:0000256" key="1">
    <source>
        <dbReference type="ARBA" id="ARBA00006479"/>
    </source>
</evidence>
<dbReference type="CDD" id="cd24152">
    <property type="entry name" value="ASKHA_NBD_ROK-like"/>
    <property type="match status" value="1"/>
</dbReference>
<dbReference type="Gene3D" id="3.30.420.40">
    <property type="match status" value="2"/>
</dbReference>
<organism evidence="2 3">
    <name type="scientific">Tetragenococcus solitarius</name>
    <dbReference type="NCBI Taxonomy" id="71453"/>
    <lineage>
        <taxon>Bacteria</taxon>
        <taxon>Bacillati</taxon>
        <taxon>Bacillota</taxon>
        <taxon>Bacilli</taxon>
        <taxon>Lactobacillales</taxon>
        <taxon>Enterococcaceae</taxon>
        <taxon>Tetragenococcus</taxon>
    </lineage>
</organism>
<dbReference type="SUPFAM" id="SSF53067">
    <property type="entry name" value="Actin-like ATPase domain"/>
    <property type="match status" value="1"/>
</dbReference>
<accession>A0ABN3Y141</accession>
<dbReference type="PANTHER" id="PTHR18964:SF170">
    <property type="entry name" value="SUGAR KINASE"/>
    <property type="match status" value="1"/>
</dbReference>
<reference evidence="2 3" key="1">
    <citation type="journal article" date="2019" name="Int. J. Syst. Evol. Microbiol.">
        <title>The Global Catalogue of Microorganisms (GCM) 10K type strain sequencing project: providing services to taxonomists for standard genome sequencing and annotation.</title>
        <authorList>
            <consortium name="The Broad Institute Genomics Platform"/>
            <consortium name="The Broad Institute Genome Sequencing Center for Infectious Disease"/>
            <person name="Wu L."/>
            <person name="Ma J."/>
        </authorList>
    </citation>
    <scope>NUCLEOTIDE SEQUENCE [LARGE SCALE GENOMIC DNA]</scope>
    <source>
        <strain evidence="2 3">JCM 8736</strain>
    </source>
</reference>
<dbReference type="InterPro" id="IPR000600">
    <property type="entry name" value="ROK"/>
</dbReference>
<dbReference type="Pfam" id="PF00480">
    <property type="entry name" value="ROK"/>
    <property type="match status" value="1"/>
</dbReference>
<gene>
    <name evidence="2" type="ORF">GCM10019998_06740</name>
</gene>
<comment type="caution">
    <text evidence="2">The sequence shown here is derived from an EMBL/GenBank/DDBJ whole genome shotgun (WGS) entry which is preliminary data.</text>
</comment>
<sequence>MSLAVFDMGGSSIKYGIWEQQAIHQTGSFPTPDTFEQLLTQLKQVITHSKNQITGVAFSAPGAVNVKKRKIEGISAIPYIHNRPIYDELEDYLGLPVTIENDANCAGICEMRLGAGKHVENAVFVVIGTGVGGAIFINNHLYKGAHLFGGEIGLLHNTNGKTLSYNGTAVNAAKRFSQQYGKKVTGAKLFEQKDAGDKRATQAIETMYDHLADSLYNIQVSLDPEMIILGGGISARHELAKELQTRLHLLLTKEGIPEILPEVKTCDYQNNANLIGAALNFESIQKSR</sequence>
<dbReference type="InterPro" id="IPR043129">
    <property type="entry name" value="ATPase_NBD"/>
</dbReference>
<comment type="similarity">
    <text evidence="1">Belongs to the ROK (NagC/XylR) family.</text>
</comment>
<dbReference type="EMBL" id="BAAAXQ010000017">
    <property type="protein sequence ID" value="GAA3013222.1"/>
    <property type="molecule type" value="Genomic_DNA"/>
</dbReference>
<proteinExistence type="inferred from homology"/>
<name>A0ABN3Y141_9ENTE</name>
<dbReference type="PANTHER" id="PTHR18964">
    <property type="entry name" value="ROK (REPRESSOR, ORF, KINASE) FAMILY"/>
    <property type="match status" value="1"/>
</dbReference>
<evidence type="ECO:0000313" key="2">
    <source>
        <dbReference type="EMBL" id="GAA3013222.1"/>
    </source>
</evidence>
<keyword evidence="3" id="KW-1185">Reference proteome</keyword>
<dbReference type="Proteomes" id="UP001501577">
    <property type="component" value="Unassembled WGS sequence"/>
</dbReference>